<dbReference type="Gene3D" id="1.20.1070.10">
    <property type="entry name" value="Rhodopsin 7-helix transmembrane proteins"/>
    <property type="match status" value="1"/>
</dbReference>
<dbReference type="InterPro" id="IPR017452">
    <property type="entry name" value="GPCR_Rhodpsn_7TM"/>
</dbReference>
<dbReference type="PANTHER" id="PTHR46641">
    <property type="entry name" value="FMRFAMIDE RECEPTOR-RELATED"/>
    <property type="match status" value="1"/>
</dbReference>
<evidence type="ECO:0000256" key="3">
    <source>
        <dbReference type="ARBA" id="ARBA00022989"/>
    </source>
</evidence>
<feature type="transmembrane region" description="Helical" evidence="6">
    <location>
        <begin position="53"/>
        <end position="72"/>
    </location>
</feature>
<protein>
    <submittedName>
        <fullName evidence="9">FMRFamide receptor-like</fullName>
    </submittedName>
</protein>
<evidence type="ECO:0000256" key="1">
    <source>
        <dbReference type="ARBA" id="ARBA00004370"/>
    </source>
</evidence>
<keyword evidence="8" id="KW-1185">Reference proteome</keyword>
<dbReference type="GO" id="GO:0016020">
    <property type="term" value="C:membrane"/>
    <property type="evidence" value="ECO:0007669"/>
    <property type="project" value="UniProtKB-SubCell"/>
</dbReference>
<dbReference type="InterPro" id="IPR052954">
    <property type="entry name" value="GPCR-Ligand_Int"/>
</dbReference>
<evidence type="ECO:0000256" key="2">
    <source>
        <dbReference type="ARBA" id="ARBA00022692"/>
    </source>
</evidence>
<dbReference type="OrthoDB" id="9990906at2759"/>
<gene>
    <name evidence="9" type="primary">LOC111137460</name>
</gene>
<comment type="similarity">
    <text evidence="5">Belongs to the G-protein coupled receptor 1 family.</text>
</comment>
<keyword evidence="5" id="KW-0297">G-protein coupled receptor</keyword>
<dbReference type="Proteomes" id="UP000694844">
    <property type="component" value="Chromosome 5"/>
</dbReference>
<sequence>MSDFMCKFVNVLTYSSSQFSAWLILAVTVERYIVVCHALQASRWCSRERARKTVIILAIVFILINSHLVWTIGIRTDRGKPECEGLGKYEFLVRKVFPWIDAALYSTIPVIAISLFNILIIRQVLNATHSRKSLQQVPLNNIELKRRSKNKSSKLTIMLLTISFAFCVTTLPMNVVMIASLQVSNNPKEMAKLWLVRTTAELLMYLNHSMNFFLYCATGQKFRSIVLRIVCRISNFSDHSQHIYCSGAYNGNASGGCVHKKQPESANNEGITNQVTSL</sequence>
<name>A0A8B8EXG5_CRAVI</name>
<dbReference type="AlphaFoldDB" id="A0A8B8EXG5"/>
<evidence type="ECO:0000313" key="9">
    <source>
        <dbReference type="RefSeq" id="XP_022344632.1"/>
    </source>
</evidence>
<dbReference type="InterPro" id="IPR000276">
    <property type="entry name" value="GPCR_Rhodpsn"/>
</dbReference>
<dbReference type="Pfam" id="PF00001">
    <property type="entry name" value="7tm_1"/>
    <property type="match status" value="1"/>
</dbReference>
<dbReference type="PROSITE" id="PS00237">
    <property type="entry name" value="G_PROTEIN_RECEP_F1_1"/>
    <property type="match status" value="1"/>
</dbReference>
<keyword evidence="4 6" id="KW-0472">Membrane</keyword>
<dbReference type="GO" id="GO:0004930">
    <property type="term" value="F:G protein-coupled receptor activity"/>
    <property type="evidence" value="ECO:0007669"/>
    <property type="project" value="UniProtKB-KW"/>
</dbReference>
<feature type="domain" description="G-protein coupled receptors family 1 profile" evidence="7">
    <location>
        <begin position="1"/>
        <end position="215"/>
    </location>
</feature>
<proteinExistence type="inferred from homology"/>
<feature type="transmembrane region" description="Helical" evidence="6">
    <location>
        <begin position="202"/>
        <end position="218"/>
    </location>
</feature>
<dbReference type="PANTHER" id="PTHR46641:SF25">
    <property type="entry name" value="CNMAMIDE RECEPTOR-RELATED"/>
    <property type="match status" value="1"/>
</dbReference>
<feature type="transmembrane region" description="Helical" evidence="6">
    <location>
        <begin position="155"/>
        <end position="182"/>
    </location>
</feature>
<accession>A0A8B8EXG5</accession>
<evidence type="ECO:0000259" key="7">
    <source>
        <dbReference type="PROSITE" id="PS50262"/>
    </source>
</evidence>
<dbReference type="KEGG" id="cvn:111137460"/>
<evidence type="ECO:0000256" key="4">
    <source>
        <dbReference type="ARBA" id="ARBA00023136"/>
    </source>
</evidence>
<organism evidence="8 9">
    <name type="scientific">Crassostrea virginica</name>
    <name type="common">Eastern oyster</name>
    <dbReference type="NCBI Taxonomy" id="6565"/>
    <lineage>
        <taxon>Eukaryota</taxon>
        <taxon>Metazoa</taxon>
        <taxon>Spiralia</taxon>
        <taxon>Lophotrochozoa</taxon>
        <taxon>Mollusca</taxon>
        <taxon>Bivalvia</taxon>
        <taxon>Autobranchia</taxon>
        <taxon>Pteriomorphia</taxon>
        <taxon>Ostreida</taxon>
        <taxon>Ostreoidea</taxon>
        <taxon>Ostreidae</taxon>
        <taxon>Crassostrea</taxon>
    </lineage>
</organism>
<evidence type="ECO:0000313" key="8">
    <source>
        <dbReference type="Proteomes" id="UP000694844"/>
    </source>
</evidence>
<evidence type="ECO:0000256" key="6">
    <source>
        <dbReference type="SAM" id="Phobius"/>
    </source>
</evidence>
<feature type="transmembrane region" description="Helical" evidence="6">
    <location>
        <begin position="102"/>
        <end position="125"/>
    </location>
</feature>
<evidence type="ECO:0000256" key="5">
    <source>
        <dbReference type="RuleBase" id="RU000688"/>
    </source>
</evidence>
<keyword evidence="5" id="KW-0807">Transducer</keyword>
<dbReference type="PRINTS" id="PR00237">
    <property type="entry name" value="GPCRRHODOPSN"/>
</dbReference>
<keyword evidence="3 6" id="KW-1133">Transmembrane helix</keyword>
<dbReference type="SUPFAM" id="SSF81321">
    <property type="entry name" value="Family A G protein-coupled receptor-like"/>
    <property type="match status" value="1"/>
</dbReference>
<feature type="transmembrane region" description="Helical" evidence="6">
    <location>
        <begin position="20"/>
        <end position="41"/>
    </location>
</feature>
<dbReference type="GeneID" id="111137460"/>
<reference evidence="9" key="1">
    <citation type="submission" date="2025-08" db="UniProtKB">
        <authorList>
            <consortium name="RefSeq"/>
        </authorList>
    </citation>
    <scope>IDENTIFICATION</scope>
    <source>
        <tissue evidence="9">Whole sample</tissue>
    </source>
</reference>
<keyword evidence="5" id="KW-0675">Receptor</keyword>
<comment type="subcellular location">
    <subcellularLocation>
        <location evidence="1">Membrane</location>
    </subcellularLocation>
</comment>
<dbReference type="RefSeq" id="XP_022344632.1">
    <property type="nucleotide sequence ID" value="XM_022488924.1"/>
</dbReference>
<dbReference type="PROSITE" id="PS50262">
    <property type="entry name" value="G_PROTEIN_RECEP_F1_2"/>
    <property type="match status" value="1"/>
</dbReference>
<dbReference type="CDD" id="cd14978">
    <property type="entry name" value="7tmA_FMRFamide_R-like"/>
    <property type="match status" value="1"/>
</dbReference>
<keyword evidence="2 5" id="KW-0812">Transmembrane</keyword>